<sequence>MITLEFTYVVKSGDTLFSIAKKFNTSVESIISRNNIVNPSLIYPGQTLIIPVTGVYYTVMPGDTVYMIGQKFGVSYESIIYVNNILYPYTIYPGQMLFVPGANKLIQTESETHQMYSTPSMTSMGEMYNMPPSAPTTQYMPCPTYYVVQPGDTLWSISNRFGISLDEILKANYFADPNMIYPGQTIIIPCPSKAVPMPPSPPVYEHPKEGRMVYVVKPGDTLYTIAMRFNTTVDAILRANPDIQNPSLIYPGQRIIIPVVKESENNGNPQAQNENKSEKDSEKTDEDREKKASEDNDEKGKTIQ</sequence>
<accession>A0ABS4NFW3</accession>
<dbReference type="Gene3D" id="3.10.350.10">
    <property type="entry name" value="LysM domain"/>
    <property type="match status" value="4"/>
</dbReference>
<dbReference type="CDD" id="cd00118">
    <property type="entry name" value="LysM"/>
    <property type="match status" value="4"/>
</dbReference>
<feature type="domain" description="LysM" evidence="2">
    <location>
        <begin position="144"/>
        <end position="188"/>
    </location>
</feature>
<dbReference type="PROSITE" id="PS51782">
    <property type="entry name" value="LYSM"/>
    <property type="match status" value="4"/>
</dbReference>
<dbReference type="Pfam" id="PF01476">
    <property type="entry name" value="LysM"/>
    <property type="match status" value="4"/>
</dbReference>
<reference evidence="3" key="1">
    <citation type="submission" date="2021-03" db="EMBL/GenBank/DDBJ databases">
        <title>Genomic Encyclopedia of Type Strains, Phase IV (KMG-IV): sequencing the most valuable type-strain genomes for metagenomic binning, comparative biology and taxonomic classification.</title>
        <authorList>
            <person name="Goeker M."/>
        </authorList>
    </citation>
    <scope>NUCLEOTIDE SEQUENCE</scope>
    <source>
        <strain evidence="3">DSM 101588</strain>
    </source>
</reference>
<evidence type="ECO:0000256" key="1">
    <source>
        <dbReference type="SAM" id="MobiDB-lite"/>
    </source>
</evidence>
<dbReference type="SUPFAM" id="SSF54106">
    <property type="entry name" value="LysM domain"/>
    <property type="match status" value="4"/>
</dbReference>
<dbReference type="PANTHER" id="PTHR33734:SF22">
    <property type="entry name" value="MEMBRANE-BOUND LYTIC MUREIN TRANSGLYCOSYLASE D"/>
    <property type="match status" value="1"/>
</dbReference>
<organism evidence="3 4">
    <name type="scientific">Thermoanaerobacterium butyriciformans</name>
    <dbReference type="NCBI Taxonomy" id="1702242"/>
    <lineage>
        <taxon>Bacteria</taxon>
        <taxon>Bacillati</taxon>
        <taxon>Bacillota</taxon>
        <taxon>Clostridia</taxon>
        <taxon>Thermoanaerobacterales</taxon>
        <taxon>Thermoanaerobacteraceae</taxon>
        <taxon>Thermoanaerobacterium</taxon>
    </lineage>
</organism>
<protein>
    <submittedName>
        <fullName evidence="3">Spore coat assembly protein SafA</fullName>
    </submittedName>
</protein>
<dbReference type="RefSeq" id="WP_209454305.1">
    <property type="nucleotide sequence ID" value="NZ_JAGGLT010000023.1"/>
</dbReference>
<gene>
    <name evidence="3" type="ORF">J2Z80_002095</name>
</gene>
<evidence type="ECO:0000259" key="2">
    <source>
        <dbReference type="PROSITE" id="PS51782"/>
    </source>
</evidence>
<dbReference type="EMBL" id="JAGGLT010000023">
    <property type="protein sequence ID" value="MBP2072564.1"/>
    <property type="molecule type" value="Genomic_DNA"/>
</dbReference>
<feature type="domain" description="LysM" evidence="2">
    <location>
        <begin position="6"/>
        <end position="50"/>
    </location>
</feature>
<evidence type="ECO:0000313" key="4">
    <source>
        <dbReference type="Proteomes" id="UP001166402"/>
    </source>
</evidence>
<feature type="compositionally biased region" description="Polar residues" evidence="1">
    <location>
        <begin position="265"/>
        <end position="274"/>
    </location>
</feature>
<feature type="compositionally biased region" description="Basic and acidic residues" evidence="1">
    <location>
        <begin position="275"/>
        <end position="304"/>
    </location>
</feature>
<dbReference type="SMART" id="SM00257">
    <property type="entry name" value="LysM"/>
    <property type="match status" value="4"/>
</dbReference>
<keyword evidence="4" id="KW-1185">Reference proteome</keyword>
<proteinExistence type="predicted"/>
<feature type="region of interest" description="Disordered" evidence="1">
    <location>
        <begin position="262"/>
        <end position="304"/>
    </location>
</feature>
<evidence type="ECO:0000313" key="3">
    <source>
        <dbReference type="EMBL" id="MBP2072564.1"/>
    </source>
</evidence>
<dbReference type="Proteomes" id="UP001166402">
    <property type="component" value="Unassembled WGS sequence"/>
</dbReference>
<dbReference type="InterPro" id="IPR036779">
    <property type="entry name" value="LysM_dom_sf"/>
</dbReference>
<feature type="domain" description="LysM" evidence="2">
    <location>
        <begin position="55"/>
        <end position="99"/>
    </location>
</feature>
<name>A0ABS4NFW3_9THEO</name>
<dbReference type="PANTHER" id="PTHR33734">
    <property type="entry name" value="LYSM DOMAIN-CONTAINING GPI-ANCHORED PROTEIN 2"/>
    <property type="match status" value="1"/>
</dbReference>
<dbReference type="InterPro" id="IPR018392">
    <property type="entry name" value="LysM"/>
</dbReference>
<comment type="caution">
    <text evidence="3">The sequence shown here is derived from an EMBL/GenBank/DDBJ whole genome shotgun (WGS) entry which is preliminary data.</text>
</comment>
<feature type="domain" description="LysM" evidence="2">
    <location>
        <begin position="212"/>
        <end position="257"/>
    </location>
</feature>